<gene>
    <name evidence="3" type="ORF">SAMN05660649_02113</name>
</gene>
<dbReference type="InterPro" id="IPR007065">
    <property type="entry name" value="HPP"/>
</dbReference>
<dbReference type="AlphaFoldDB" id="A0A1I2T264"/>
<evidence type="ECO:0000259" key="2">
    <source>
        <dbReference type="Pfam" id="PF04982"/>
    </source>
</evidence>
<protein>
    <submittedName>
        <fullName evidence="3">HPP family protein</fullName>
    </submittedName>
</protein>
<sequence>MNEANKQLNQAVYPCVGERIKNYICKMKGGKCANLPKMSIAGLIITALGSFLGIGLVAILSDLYQLPLLLPSFGASAVLLYAACHVPMAQPRNVIGGHLISALMGVVVYQLFGGTWWAIALGVTMAIVAMTVTYTLHPPGGATAFVAVYTGQSFSYIFSPVGLGAICLILIALVVNNLSSERKYPDYWY</sequence>
<dbReference type="Pfam" id="PF04982">
    <property type="entry name" value="TM_HPP"/>
    <property type="match status" value="1"/>
</dbReference>
<feature type="transmembrane region" description="Helical" evidence="1">
    <location>
        <begin position="40"/>
        <end position="61"/>
    </location>
</feature>
<dbReference type="OrthoDB" id="9811720at2"/>
<accession>A0A1I2T264</accession>
<reference evidence="4" key="1">
    <citation type="submission" date="2016-10" db="EMBL/GenBank/DDBJ databases">
        <authorList>
            <person name="Varghese N."/>
            <person name="Submissions S."/>
        </authorList>
    </citation>
    <scope>NUCLEOTIDE SEQUENCE [LARGE SCALE GENOMIC DNA]</scope>
    <source>
        <strain evidence="4">DSM 17038</strain>
    </source>
</reference>
<dbReference type="STRING" id="341036.SAMN05660649_02113"/>
<evidence type="ECO:0000313" key="4">
    <source>
        <dbReference type="Proteomes" id="UP000199337"/>
    </source>
</evidence>
<dbReference type="InterPro" id="IPR058581">
    <property type="entry name" value="TM_HPP"/>
</dbReference>
<name>A0A1I2T264_9FIRM</name>
<evidence type="ECO:0000256" key="1">
    <source>
        <dbReference type="SAM" id="Phobius"/>
    </source>
</evidence>
<feature type="transmembrane region" description="Helical" evidence="1">
    <location>
        <begin position="94"/>
        <end position="112"/>
    </location>
</feature>
<dbReference type="EMBL" id="FOOX01000006">
    <property type="protein sequence ID" value="SFG58808.1"/>
    <property type="molecule type" value="Genomic_DNA"/>
</dbReference>
<feature type="domain" description="HPP transmembrane region" evidence="2">
    <location>
        <begin position="37"/>
        <end position="185"/>
    </location>
</feature>
<keyword evidence="1" id="KW-1133">Transmembrane helix</keyword>
<keyword evidence="1" id="KW-0812">Transmembrane</keyword>
<proteinExistence type="predicted"/>
<evidence type="ECO:0000313" key="3">
    <source>
        <dbReference type="EMBL" id="SFG58808.1"/>
    </source>
</evidence>
<dbReference type="RefSeq" id="WP_092471331.1">
    <property type="nucleotide sequence ID" value="NZ_FOOX01000006.1"/>
</dbReference>
<dbReference type="Proteomes" id="UP000199337">
    <property type="component" value="Unassembled WGS sequence"/>
</dbReference>
<keyword evidence="4" id="KW-1185">Reference proteome</keyword>
<dbReference type="PANTHER" id="PTHR33741:SF5">
    <property type="entry name" value="TRANSMEMBRANE PROTEIN DDB_G0269096-RELATED"/>
    <property type="match status" value="1"/>
</dbReference>
<feature type="transmembrane region" description="Helical" evidence="1">
    <location>
        <begin position="156"/>
        <end position="175"/>
    </location>
</feature>
<dbReference type="PANTHER" id="PTHR33741">
    <property type="entry name" value="TRANSMEMBRANE PROTEIN DDB_G0269096-RELATED"/>
    <property type="match status" value="1"/>
</dbReference>
<keyword evidence="1" id="KW-0472">Membrane</keyword>
<organism evidence="3 4">
    <name type="scientific">Desulfotruncus arcticus DSM 17038</name>
    <dbReference type="NCBI Taxonomy" id="1121424"/>
    <lineage>
        <taxon>Bacteria</taxon>
        <taxon>Bacillati</taxon>
        <taxon>Bacillota</taxon>
        <taxon>Clostridia</taxon>
        <taxon>Eubacteriales</taxon>
        <taxon>Desulfallaceae</taxon>
        <taxon>Desulfotruncus</taxon>
    </lineage>
</organism>
<feature type="transmembrane region" description="Helical" evidence="1">
    <location>
        <begin position="68"/>
        <end position="88"/>
    </location>
</feature>